<protein>
    <submittedName>
        <fullName evidence="2">AtpZ/AtpI family protein</fullName>
    </submittedName>
</protein>
<organism evidence="2 3">
    <name type="scientific">Metallumcola ferriviriculae</name>
    <dbReference type="NCBI Taxonomy" id="3039180"/>
    <lineage>
        <taxon>Bacteria</taxon>
        <taxon>Bacillati</taxon>
        <taxon>Bacillota</taxon>
        <taxon>Clostridia</taxon>
        <taxon>Neomoorellales</taxon>
        <taxon>Desulfitibacteraceae</taxon>
        <taxon>Metallumcola</taxon>
    </lineage>
</organism>
<evidence type="ECO:0000313" key="2">
    <source>
        <dbReference type="EMBL" id="WRO20828.1"/>
    </source>
</evidence>
<gene>
    <name evidence="2" type="ORF">MFMK1_000618</name>
</gene>
<dbReference type="KEGG" id="dbc:MFMK1_000618"/>
<dbReference type="RefSeq" id="WP_366923705.1">
    <property type="nucleotide sequence ID" value="NZ_CP121694.1"/>
</dbReference>
<accession>A0AAU0UHQ0</accession>
<dbReference type="EMBL" id="CP121694">
    <property type="protein sequence ID" value="WRO20828.1"/>
    <property type="molecule type" value="Genomic_DNA"/>
</dbReference>
<reference evidence="2 3" key="1">
    <citation type="submission" date="2023-04" db="EMBL/GenBank/DDBJ databases">
        <authorList>
            <person name="Hsu D."/>
        </authorList>
    </citation>
    <scope>NUCLEOTIDE SEQUENCE [LARGE SCALE GENOMIC DNA]</scope>
    <source>
        <strain evidence="2 3">MK1</strain>
    </source>
</reference>
<dbReference type="Pfam" id="PF09527">
    <property type="entry name" value="ATPase_gene1"/>
    <property type="match status" value="1"/>
</dbReference>
<feature type="transmembrane region" description="Helical" evidence="1">
    <location>
        <begin position="45"/>
        <end position="63"/>
    </location>
</feature>
<keyword evidence="3" id="KW-1185">Reference proteome</keyword>
<keyword evidence="1" id="KW-0472">Membrane</keyword>
<keyword evidence="1" id="KW-0812">Transmembrane</keyword>
<keyword evidence="1" id="KW-1133">Transmembrane helix</keyword>
<proteinExistence type="predicted"/>
<dbReference type="InterPro" id="IPR032820">
    <property type="entry name" value="ATPase_put"/>
</dbReference>
<dbReference type="AlphaFoldDB" id="A0AAU0UHQ0"/>
<dbReference type="Proteomes" id="UP001329915">
    <property type="component" value="Chromosome"/>
</dbReference>
<name>A0AAU0UHQ0_9FIRM</name>
<feature type="transmembrane region" description="Helical" evidence="1">
    <location>
        <begin position="12"/>
        <end position="33"/>
    </location>
</feature>
<evidence type="ECO:0000256" key="1">
    <source>
        <dbReference type="SAM" id="Phobius"/>
    </source>
</evidence>
<sequence length="85" mass="9643">MKKDYWNYARYANFALSFGITMALSIFLGLYGGSWLDKRLGTSPWFLLTGILLGVAVSFKALLSELMVLQKTEDTIPEDDNEKEE</sequence>
<evidence type="ECO:0000313" key="3">
    <source>
        <dbReference type="Proteomes" id="UP001329915"/>
    </source>
</evidence>